<accession>A0A934KB77</accession>
<evidence type="ECO:0000313" key="2">
    <source>
        <dbReference type="EMBL" id="MBJ7599153.1"/>
    </source>
</evidence>
<organism evidence="2 3">
    <name type="scientific">Candidatus Nephthysia bennettiae</name>
    <dbReference type="NCBI Taxonomy" id="3127016"/>
    <lineage>
        <taxon>Bacteria</taxon>
        <taxon>Bacillati</taxon>
        <taxon>Candidatus Dormiibacterota</taxon>
        <taxon>Candidatus Dormibacteria</taxon>
        <taxon>Candidatus Dormibacterales</taxon>
        <taxon>Candidatus Dormibacteraceae</taxon>
        <taxon>Candidatus Nephthysia</taxon>
    </lineage>
</organism>
<proteinExistence type="predicted"/>
<evidence type="ECO:0000256" key="1">
    <source>
        <dbReference type="SAM" id="Phobius"/>
    </source>
</evidence>
<sequence length="46" mass="4830">MRSISVPIAGIVAAALLDNRLSWRTVASVLVALAVIASTGGRPIRW</sequence>
<keyword evidence="1" id="KW-0812">Transmembrane</keyword>
<keyword evidence="1" id="KW-0472">Membrane</keyword>
<comment type="caution">
    <text evidence="2">The sequence shown here is derived from an EMBL/GenBank/DDBJ whole genome shotgun (WGS) entry which is preliminary data.</text>
</comment>
<evidence type="ECO:0000313" key="3">
    <source>
        <dbReference type="Proteomes" id="UP000612893"/>
    </source>
</evidence>
<gene>
    <name evidence="2" type="ORF">JF922_13885</name>
</gene>
<dbReference type="AlphaFoldDB" id="A0A934KB77"/>
<protein>
    <submittedName>
        <fullName evidence="2">Uncharacterized protein</fullName>
    </submittedName>
</protein>
<name>A0A934KB77_9BACT</name>
<keyword evidence="1" id="KW-1133">Transmembrane helix</keyword>
<dbReference type="EMBL" id="JAEKNR010000142">
    <property type="protein sequence ID" value="MBJ7599153.1"/>
    <property type="molecule type" value="Genomic_DNA"/>
</dbReference>
<feature type="transmembrane region" description="Helical" evidence="1">
    <location>
        <begin position="21"/>
        <end position="40"/>
    </location>
</feature>
<keyword evidence="3" id="KW-1185">Reference proteome</keyword>
<dbReference type="Proteomes" id="UP000612893">
    <property type="component" value="Unassembled WGS sequence"/>
</dbReference>
<dbReference type="RefSeq" id="WP_338202603.1">
    <property type="nucleotide sequence ID" value="NZ_JAEKNR010000142.1"/>
</dbReference>
<reference evidence="2" key="1">
    <citation type="submission" date="2020-10" db="EMBL/GenBank/DDBJ databases">
        <title>Ca. Dormibacterota MAGs.</title>
        <authorList>
            <person name="Montgomery K."/>
        </authorList>
    </citation>
    <scope>NUCLEOTIDE SEQUENCE [LARGE SCALE GENOMIC DNA]</scope>
    <source>
        <strain evidence="2">SC8812_S17_10</strain>
    </source>
</reference>